<name>M9M8Q2_PAEPP</name>
<reference evidence="2 3" key="1">
    <citation type="submission" date="2012-10" db="EMBL/GenBank/DDBJ databases">
        <title>Draft Genome Sequence of Paenibacillus popilliae ATCC 14706T.</title>
        <authorList>
            <person name="Iiyama K."/>
            <person name="Mori K."/>
            <person name="Mon H."/>
            <person name="Chieda Y."/>
            <person name="Lee J.M."/>
            <person name="Kusakabe T."/>
            <person name="Tashiro K."/>
            <person name="Asano S."/>
            <person name="Yasunaga-Aoki C."/>
            <person name="Shimizu S."/>
        </authorList>
    </citation>
    <scope>NUCLEOTIDE SEQUENCE [LARGE SCALE GENOMIC DNA]</scope>
    <source>
        <strain evidence="2 3">ATCC 14706</strain>
    </source>
</reference>
<evidence type="ECO:0000313" key="2">
    <source>
        <dbReference type="EMBL" id="GAC44393.1"/>
    </source>
</evidence>
<dbReference type="Proteomes" id="UP000029453">
    <property type="component" value="Unassembled WGS sequence"/>
</dbReference>
<dbReference type="AlphaFoldDB" id="M9M8Q2"/>
<accession>M9M8Q2</accession>
<keyword evidence="2" id="KW-0378">Hydrolase</keyword>
<keyword evidence="2" id="KW-0255">Endonuclease</keyword>
<dbReference type="InterPro" id="IPR058705">
    <property type="entry name" value="A_ENA"/>
</dbReference>
<dbReference type="OrthoDB" id="2664174at2"/>
<dbReference type="Pfam" id="PF26595">
    <property type="entry name" value="A_ENA"/>
    <property type="match status" value="1"/>
</dbReference>
<evidence type="ECO:0000313" key="3">
    <source>
        <dbReference type="Proteomes" id="UP000029453"/>
    </source>
</evidence>
<sequence length="116" mass="12925">MSREHSYHLILDAIAKMQWNVAMILEAKAVEAEKTRNWMLNHLTEAAFINHKEQISDPLEIHDQIVEVLDGLTKIQLSLARNMKAILYRGESGSMGGGLEDGLGDGSFSGEFDLGR</sequence>
<evidence type="ECO:0000256" key="1">
    <source>
        <dbReference type="SAM" id="MobiDB-lite"/>
    </source>
</evidence>
<protein>
    <submittedName>
        <fullName evidence="2">Restriction endonuclease S subunit</fullName>
    </submittedName>
</protein>
<feature type="region of interest" description="Disordered" evidence="1">
    <location>
        <begin position="93"/>
        <end position="116"/>
    </location>
</feature>
<organism evidence="2 3">
    <name type="scientific">Paenibacillus popilliae ATCC 14706</name>
    <dbReference type="NCBI Taxonomy" id="1212764"/>
    <lineage>
        <taxon>Bacteria</taxon>
        <taxon>Bacillati</taxon>
        <taxon>Bacillota</taxon>
        <taxon>Bacilli</taxon>
        <taxon>Bacillales</taxon>
        <taxon>Paenibacillaceae</taxon>
        <taxon>Paenibacillus</taxon>
    </lineage>
</organism>
<dbReference type="RefSeq" id="WP_006288216.1">
    <property type="nucleotide sequence ID" value="NZ_BALG01000476.1"/>
</dbReference>
<feature type="compositionally biased region" description="Gly residues" evidence="1">
    <location>
        <begin position="93"/>
        <end position="107"/>
    </location>
</feature>
<proteinExistence type="predicted"/>
<gene>
    <name evidence="2" type="ORF">PPOP_3797</name>
</gene>
<comment type="caution">
    <text evidence="2">The sequence shown here is derived from an EMBL/GenBank/DDBJ whole genome shotgun (WGS) entry which is preliminary data.</text>
</comment>
<dbReference type="GO" id="GO:0004519">
    <property type="term" value="F:endonuclease activity"/>
    <property type="evidence" value="ECO:0007669"/>
    <property type="project" value="UniProtKB-KW"/>
</dbReference>
<dbReference type="EMBL" id="BALG01000476">
    <property type="protein sequence ID" value="GAC44393.1"/>
    <property type="molecule type" value="Genomic_DNA"/>
</dbReference>
<keyword evidence="3" id="KW-1185">Reference proteome</keyword>
<keyword evidence="2" id="KW-0540">Nuclease</keyword>